<gene>
    <name evidence="2" type="ORF">OCBIM_22000538mg</name>
</gene>
<dbReference type="PROSITE" id="PS50800">
    <property type="entry name" value="SAP"/>
    <property type="match status" value="1"/>
</dbReference>
<protein>
    <recommendedName>
        <fullName evidence="1">SAP domain-containing protein</fullName>
    </recommendedName>
</protein>
<name>A0A0L8G422_OCTBM</name>
<accession>A0A0L8G422</accession>
<dbReference type="SUPFAM" id="SSF68906">
    <property type="entry name" value="SAP domain"/>
    <property type="match status" value="1"/>
</dbReference>
<organism evidence="2">
    <name type="scientific">Octopus bimaculoides</name>
    <name type="common">California two-spotted octopus</name>
    <dbReference type="NCBI Taxonomy" id="37653"/>
    <lineage>
        <taxon>Eukaryota</taxon>
        <taxon>Metazoa</taxon>
        <taxon>Spiralia</taxon>
        <taxon>Lophotrochozoa</taxon>
        <taxon>Mollusca</taxon>
        <taxon>Cephalopoda</taxon>
        <taxon>Coleoidea</taxon>
        <taxon>Octopodiformes</taxon>
        <taxon>Octopoda</taxon>
        <taxon>Incirrata</taxon>
        <taxon>Octopodidae</taxon>
        <taxon>Octopus</taxon>
    </lineage>
</organism>
<proteinExistence type="predicted"/>
<dbReference type="Pfam" id="PF02037">
    <property type="entry name" value="SAP"/>
    <property type="match status" value="1"/>
</dbReference>
<reference evidence="2" key="1">
    <citation type="submission" date="2015-07" db="EMBL/GenBank/DDBJ databases">
        <title>MeaNS - Measles Nucleotide Surveillance Program.</title>
        <authorList>
            <person name="Tran T."/>
            <person name="Druce J."/>
        </authorList>
    </citation>
    <scope>NUCLEOTIDE SEQUENCE</scope>
    <source>
        <strain evidence="2">UCB-OBI-ISO-001</strain>
        <tissue evidence="2">Gonad</tissue>
    </source>
</reference>
<sequence>MDIKQLDDSAIEVLTVPELKKYLRLYGQYVTGRKADLTERLKGIKILSMKNVNKVNSSEDTSDRNKQKLISPLSEVLPDLKIFVSCRISQIMT</sequence>
<dbReference type="InterPro" id="IPR003034">
    <property type="entry name" value="SAP_dom"/>
</dbReference>
<feature type="domain" description="SAP" evidence="1">
    <location>
        <begin position="11"/>
        <end position="45"/>
    </location>
</feature>
<dbReference type="InterPro" id="IPR036361">
    <property type="entry name" value="SAP_dom_sf"/>
</dbReference>
<evidence type="ECO:0000259" key="1">
    <source>
        <dbReference type="PROSITE" id="PS50800"/>
    </source>
</evidence>
<dbReference type="EMBL" id="KQ423989">
    <property type="protein sequence ID" value="KOF71776.1"/>
    <property type="molecule type" value="Genomic_DNA"/>
</dbReference>
<dbReference type="AlphaFoldDB" id="A0A0L8G422"/>
<evidence type="ECO:0000313" key="2">
    <source>
        <dbReference type="EMBL" id="KOF71776.1"/>
    </source>
</evidence>
<dbReference type="Gene3D" id="1.10.720.30">
    <property type="entry name" value="SAP domain"/>
    <property type="match status" value="1"/>
</dbReference>